<evidence type="ECO:0000256" key="4">
    <source>
        <dbReference type="ARBA" id="ARBA00023163"/>
    </source>
</evidence>
<organism evidence="8 9">
    <name type="scientific">Acetivibrio straminisolvens JCM 21531</name>
    <dbReference type="NCBI Taxonomy" id="1294263"/>
    <lineage>
        <taxon>Bacteria</taxon>
        <taxon>Bacillati</taxon>
        <taxon>Bacillota</taxon>
        <taxon>Clostridia</taxon>
        <taxon>Eubacteriales</taxon>
        <taxon>Oscillospiraceae</taxon>
        <taxon>Acetivibrio</taxon>
    </lineage>
</organism>
<keyword evidence="4" id="KW-0804">Transcription</keyword>
<dbReference type="GO" id="GO:0000160">
    <property type="term" value="P:phosphorelay signal transduction system"/>
    <property type="evidence" value="ECO:0007669"/>
    <property type="project" value="InterPro"/>
</dbReference>
<dbReference type="Gene3D" id="3.40.50.2300">
    <property type="match status" value="1"/>
</dbReference>
<evidence type="ECO:0000259" key="7">
    <source>
        <dbReference type="PROSITE" id="PS50110"/>
    </source>
</evidence>
<evidence type="ECO:0000256" key="1">
    <source>
        <dbReference type="ARBA" id="ARBA00018672"/>
    </source>
</evidence>
<dbReference type="OrthoDB" id="9779069at2"/>
<keyword evidence="6" id="KW-0597">Phosphoprotein</keyword>
<keyword evidence="2" id="KW-0805">Transcription regulation</keyword>
<evidence type="ECO:0000256" key="6">
    <source>
        <dbReference type="PROSITE-ProRule" id="PRU00169"/>
    </source>
</evidence>
<evidence type="ECO:0000256" key="3">
    <source>
        <dbReference type="ARBA" id="ARBA00023125"/>
    </source>
</evidence>
<reference evidence="8" key="1">
    <citation type="journal article" date="2014" name="Genome Announc.">
        <title>Draft Genome Sequence of Clostridium straminisolvens Strain JCM 21531T, Isolated from a Cellulose-Degrading Bacterial Community.</title>
        <authorList>
            <person name="Yuki M."/>
            <person name="Oshima K."/>
            <person name="Suda W."/>
            <person name="Sakamoto M."/>
            <person name="Kitamura K."/>
            <person name="Iida T."/>
            <person name="Hattori M."/>
            <person name="Ohkuma M."/>
        </authorList>
    </citation>
    <scope>NUCLEOTIDE SEQUENCE [LARGE SCALE GENOMIC DNA]</scope>
    <source>
        <strain evidence="8">JCM 21531</strain>
    </source>
</reference>
<dbReference type="Pfam" id="PF00072">
    <property type="entry name" value="Response_reg"/>
    <property type="match status" value="1"/>
</dbReference>
<dbReference type="PROSITE" id="PS50110">
    <property type="entry name" value="RESPONSE_REGULATORY"/>
    <property type="match status" value="1"/>
</dbReference>
<feature type="domain" description="Response regulatory" evidence="7">
    <location>
        <begin position="6"/>
        <end position="126"/>
    </location>
</feature>
<proteinExistence type="predicted"/>
<dbReference type="InterPro" id="IPR058245">
    <property type="entry name" value="NreC/VraR/RcsB-like_REC"/>
</dbReference>
<dbReference type="CDD" id="cd17535">
    <property type="entry name" value="REC_NarL-like"/>
    <property type="match status" value="1"/>
</dbReference>
<dbReference type="STRING" id="1294263.JCM21531_4657"/>
<name>W4VE12_9FIRM</name>
<dbReference type="GO" id="GO:0006355">
    <property type="term" value="P:regulation of DNA-templated transcription"/>
    <property type="evidence" value="ECO:0007669"/>
    <property type="project" value="InterPro"/>
</dbReference>
<dbReference type="SMART" id="SM00448">
    <property type="entry name" value="REC"/>
    <property type="match status" value="1"/>
</dbReference>
<dbReference type="SUPFAM" id="SSF52172">
    <property type="entry name" value="CheY-like"/>
    <property type="match status" value="1"/>
</dbReference>
<evidence type="ECO:0000313" key="8">
    <source>
        <dbReference type="EMBL" id="GAE90989.1"/>
    </source>
</evidence>
<dbReference type="SUPFAM" id="SSF46894">
    <property type="entry name" value="C-terminal effector domain of the bipartite response regulators"/>
    <property type="match status" value="1"/>
</dbReference>
<evidence type="ECO:0000313" key="9">
    <source>
        <dbReference type="Proteomes" id="UP000019109"/>
    </source>
</evidence>
<dbReference type="RefSeq" id="WP_038291555.1">
    <property type="nucleotide sequence ID" value="NZ_BAVR01000126.1"/>
</dbReference>
<comment type="caution">
    <text evidence="8">The sequence shown here is derived from an EMBL/GenBank/DDBJ whole genome shotgun (WGS) entry which is preliminary data.</text>
</comment>
<evidence type="ECO:0000256" key="5">
    <source>
        <dbReference type="ARBA" id="ARBA00024867"/>
    </source>
</evidence>
<dbReference type="PANTHER" id="PTHR43214">
    <property type="entry name" value="TWO-COMPONENT RESPONSE REGULATOR"/>
    <property type="match status" value="1"/>
</dbReference>
<dbReference type="InterPro" id="IPR016032">
    <property type="entry name" value="Sig_transdc_resp-reg_C-effctor"/>
</dbReference>
<dbReference type="GO" id="GO:0003677">
    <property type="term" value="F:DNA binding"/>
    <property type="evidence" value="ECO:0007669"/>
    <property type="project" value="UniProtKB-KW"/>
</dbReference>
<comment type="function">
    <text evidence="5">May play the central regulatory role in sporulation. It may be an element of the effector pathway responsible for the activation of sporulation genes in response to nutritional stress. Spo0A may act in concert with spo0H (a sigma factor) to control the expression of some genes that are critical to the sporulation process.</text>
</comment>
<dbReference type="Proteomes" id="UP000019109">
    <property type="component" value="Unassembled WGS sequence"/>
</dbReference>
<accession>W4VE12</accession>
<dbReference type="InterPro" id="IPR039420">
    <property type="entry name" value="WalR-like"/>
</dbReference>
<dbReference type="Gene3D" id="1.10.10.10">
    <property type="entry name" value="Winged helix-like DNA-binding domain superfamily/Winged helix DNA-binding domain"/>
    <property type="match status" value="1"/>
</dbReference>
<dbReference type="PANTHER" id="PTHR43214:SF44">
    <property type="entry name" value="TWO-COMPONENT RESPONSE REGULATOR"/>
    <property type="match status" value="1"/>
</dbReference>
<dbReference type="InterPro" id="IPR036388">
    <property type="entry name" value="WH-like_DNA-bd_sf"/>
</dbReference>
<protein>
    <recommendedName>
        <fullName evidence="1">Stage 0 sporulation protein A homolog</fullName>
    </recommendedName>
</protein>
<sequence>MTDCIKVSIVDDDYDFSSLLKSYLDKQDGIKVISTFHSKETAIKDLPLDNPDVILMDINLGDNNLDGIDLTKELIKKTKINSKIIMLTGISTSREVVLDSINAGAAAYLLKANIQSIPHEIKSVMSASPISIIADAYRNEKTNSLLHSLSFHQLMHIKMIFDKKSCTEIAKELSIELSTVKKNLTRIYKLLNVKSRYELKDKFNKDYLDNLIKIKMK</sequence>
<dbReference type="InterPro" id="IPR001789">
    <property type="entry name" value="Sig_transdc_resp-reg_receiver"/>
</dbReference>
<evidence type="ECO:0000256" key="2">
    <source>
        <dbReference type="ARBA" id="ARBA00023015"/>
    </source>
</evidence>
<dbReference type="AlphaFoldDB" id="W4VE12"/>
<keyword evidence="9" id="KW-1185">Reference proteome</keyword>
<gene>
    <name evidence="8" type="ORF">JCM21531_4657</name>
</gene>
<dbReference type="InterPro" id="IPR011006">
    <property type="entry name" value="CheY-like_superfamily"/>
</dbReference>
<feature type="modified residue" description="4-aspartylphosphate" evidence="6">
    <location>
        <position position="57"/>
    </location>
</feature>
<dbReference type="EMBL" id="BAVR01000126">
    <property type="protein sequence ID" value="GAE90989.1"/>
    <property type="molecule type" value="Genomic_DNA"/>
</dbReference>
<keyword evidence="3" id="KW-0238">DNA-binding</keyword>